<dbReference type="KEGG" id="sla:SERLADRAFT_478702"/>
<dbReference type="RefSeq" id="XP_007323490.1">
    <property type="nucleotide sequence ID" value="XM_007323428.1"/>
</dbReference>
<sequence>MHSELRLGGHTGAMIGSMPQKWHSFHSSGYLESSWIVRLLSLVQKSFLYGVICCQRLEYLKWSLQTRYIMIVSLPLFIL</sequence>
<accession>F8PA58</accession>
<gene>
    <name evidence="1" type="ORF">SERLADRAFT_478702</name>
</gene>
<dbReference type="HOGENOM" id="CLU_2607474_0_0_1"/>
<evidence type="ECO:0000313" key="1">
    <source>
        <dbReference type="EMBL" id="EGO20055.1"/>
    </source>
</evidence>
<evidence type="ECO:0000313" key="2">
    <source>
        <dbReference type="Proteomes" id="UP000008064"/>
    </source>
</evidence>
<organism evidence="2">
    <name type="scientific">Serpula lacrymans var. lacrymans (strain S7.9)</name>
    <name type="common">Dry rot fungus</name>
    <dbReference type="NCBI Taxonomy" id="578457"/>
    <lineage>
        <taxon>Eukaryota</taxon>
        <taxon>Fungi</taxon>
        <taxon>Dikarya</taxon>
        <taxon>Basidiomycota</taxon>
        <taxon>Agaricomycotina</taxon>
        <taxon>Agaricomycetes</taxon>
        <taxon>Agaricomycetidae</taxon>
        <taxon>Boletales</taxon>
        <taxon>Coniophorineae</taxon>
        <taxon>Serpulaceae</taxon>
        <taxon>Serpula</taxon>
    </lineage>
</organism>
<dbReference type="AlphaFoldDB" id="F8PA58"/>
<name>F8PA58_SERL9</name>
<protein>
    <submittedName>
        <fullName evidence="1">Uncharacterized protein</fullName>
    </submittedName>
</protein>
<dbReference type="EMBL" id="GL945442">
    <property type="protein sequence ID" value="EGO20055.1"/>
    <property type="molecule type" value="Genomic_DNA"/>
</dbReference>
<proteinExistence type="predicted"/>
<dbReference type="GeneID" id="18821222"/>
<dbReference type="Proteomes" id="UP000008064">
    <property type="component" value="Unassembled WGS sequence"/>
</dbReference>
<reference evidence="2" key="1">
    <citation type="journal article" date="2011" name="Science">
        <title>The plant cell wall-decomposing machinery underlies the functional diversity of forest fungi.</title>
        <authorList>
            <person name="Eastwood D.C."/>
            <person name="Floudas D."/>
            <person name="Binder M."/>
            <person name="Majcherczyk A."/>
            <person name="Schneider P."/>
            <person name="Aerts A."/>
            <person name="Asiegbu F.O."/>
            <person name="Baker S.E."/>
            <person name="Barry K."/>
            <person name="Bendiksby M."/>
            <person name="Blumentritt M."/>
            <person name="Coutinho P.M."/>
            <person name="Cullen D."/>
            <person name="de Vries R.P."/>
            <person name="Gathman A."/>
            <person name="Goodell B."/>
            <person name="Henrissat B."/>
            <person name="Ihrmark K."/>
            <person name="Kauserud H."/>
            <person name="Kohler A."/>
            <person name="LaButti K."/>
            <person name="Lapidus A."/>
            <person name="Lavin J.L."/>
            <person name="Lee Y.-H."/>
            <person name="Lindquist E."/>
            <person name="Lilly W."/>
            <person name="Lucas S."/>
            <person name="Morin E."/>
            <person name="Murat C."/>
            <person name="Oguiza J.A."/>
            <person name="Park J."/>
            <person name="Pisabarro A.G."/>
            <person name="Riley R."/>
            <person name="Rosling A."/>
            <person name="Salamov A."/>
            <person name="Schmidt O."/>
            <person name="Schmutz J."/>
            <person name="Skrede I."/>
            <person name="Stenlid J."/>
            <person name="Wiebenga A."/>
            <person name="Xie X."/>
            <person name="Kuees U."/>
            <person name="Hibbett D.S."/>
            <person name="Hoffmeister D."/>
            <person name="Hoegberg N."/>
            <person name="Martin F."/>
            <person name="Grigoriev I.V."/>
            <person name="Watkinson S.C."/>
        </authorList>
    </citation>
    <scope>NUCLEOTIDE SEQUENCE [LARGE SCALE GENOMIC DNA]</scope>
    <source>
        <strain evidence="2">S7.9</strain>
    </source>
</reference>